<feature type="compositionally biased region" description="Polar residues" evidence="1">
    <location>
        <begin position="307"/>
        <end position="319"/>
    </location>
</feature>
<dbReference type="RefSeq" id="WP_113725002.1">
    <property type="nucleotide sequence ID" value="NZ_BPNB01000001.1"/>
</dbReference>
<feature type="transmembrane region" description="Helical" evidence="2">
    <location>
        <begin position="51"/>
        <end position="69"/>
    </location>
</feature>
<evidence type="ECO:0000313" key="3">
    <source>
        <dbReference type="EMBL" id="MDX7722983.1"/>
    </source>
</evidence>
<proteinExistence type="predicted"/>
<sequence length="319" mass="36862">MNSYEKPFYISLLIIFLIFALYGAALLWIVWPISEFSVTKAGTFGDSFGVLTSFFTGIAFSGILATLFMQREDLKLTREELIETRKEMFSQSQTFARQRFEDSFYQLLKLYKENLKDLSIRTQEQSTRLCGVEALRFLILKFDKLWASQGYRSLPSEENALLAYKYELIRSIKSVFIKQSRYIGTFYSILTLIDEECKAPLIKETYWRILASQLTAYEVKYLFYQAVVYGDNKFFKNLLIESMVFQELILSQGFTKPNLTIFEGILEVKINAVASKDKIPMSKKQIKIARKFISARNAKLKAKSNQEKSPQPVGSISEA</sequence>
<dbReference type="InterPro" id="IPR031709">
    <property type="entry name" value="PutAbiC"/>
</dbReference>
<dbReference type="Proteomes" id="UP001277183">
    <property type="component" value="Unassembled WGS sequence"/>
</dbReference>
<evidence type="ECO:0000256" key="1">
    <source>
        <dbReference type="SAM" id="MobiDB-lite"/>
    </source>
</evidence>
<organism evidence="3 4">
    <name type="scientific">Aeromonas caviae</name>
    <name type="common">Aeromonas punctata</name>
    <dbReference type="NCBI Taxonomy" id="648"/>
    <lineage>
        <taxon>Bacteria</taxon>
        <taxon>Pseudomonadati</taxon>
        <taxon>Pseudomonadota</taxon>
        <taxon>Gammaproteobacteria</taxon>
        <taxon>Aeromonadales</taxon>
        <taxon>Aeromonadaceae</taxon>
        <taxon>Aeromonas</taxon>
    </lineage>
</organism>
<keyword evidence="2" id="KW-0812">Transmembrane</keyword>
<feature type="region of interest" description="Disordered" evidence="1">
    <location>
        <begin position="299"/>
        <end position="319"/>
    </location>
</feature>
<reference evidence="3" key="1">
    <citation type="submission" date="2023-11" db="EMBL/GenBank/DDBJ databases">
        <title>WGS of Aeromonas in Northern Israel.</title>
        <authorList>
            <person name="Hershko Y."/>
        </authorList>
    </citation>
    <scope>NUCLEOTIDE SEQUENCE</scope>
    <source>
        <strain evidence="3">77416</strain>
    </source>
</reference>
<gene>
    <name evidence="3" type="ORF">SJS77_21495</name>
</gene>
<accession>A0AAW9F2I0</accession>
<comment type="caution">
    <text evidence="3">The sequence shown here is derived from an EMBL/GenBank/DDBJ whole genome shotgun (WGS) entry which is preliminary data.</text>
</comment>
<dbReference type="AlphaFoldDB" id="A0AAW9F2I0"/>
<keyword evidence="2" id="KW-1133">Transmembrane helix</keyword>
<dbReference type="EMBL" id="JAWZVU010000194">
    <property type="protein sequence ID" value="MDX7722983.1"/>
    <property type="molecule type" value="Genomic_DNA"/>
</dbReference>
<protein>
    <submittedName>
        <fullName evidence="3">Phage abortive infection protein</fullName>
    </submittedName>
</protein>
<dbReference type="Pfam" id="PF16872">
    <property type="entry name" value="putAbiC"/>
    <property type="match status" value="1"/>
</dbReference>
<feature type="transmembrane region" description="Helical" evidence="2">
    <location>
        <begin position="7"/>
        <end position="31"/>
    </location>
</feature>
<keyword evidence="2" id="KW-0472">Membrane</keyword>
<evidence type="ECO:0000313" key="4">
    <source>
        <dbReference type="Proteomes" id="UP001277183"/>
    </source>
</evidence>
<evidence type="ECO:0000256" key="2">
    <source>
        <dbReference type="SAM" id="Phobius"/>
    </source>
</evidence>
<name>A0AAW9F2I0_AERCA</name>